<gene>
    <name evidence="1" type="ORF">BCL74_2878</name>
</gene>
<organism evidence="1 2">
    <name type="scientific">Oceanibaculum indicum</name>
    <dbReference type="NCBI Taxonomy" id="526216"/>
    <lineage>
        <taxon>Bacteria</taxon>
        <taxon>Pseudomonadati</taxon>
        <taxon>Pseudomonadota</taxon>
        <taxon>Alphaproteobacteria</taxon>
        <taxon>Rhodospirillales</taxon>
        <taxon>Oceanibaculaceae</taxon>
        <taxon>Oceanibaculum</taxon>
    </lineage>
</organism>
<dbReference type="OrthoDB" id="7341484at2"/>
<name>A0A420WBJ6_9PROT</name>
<reference evidence="1 2" key="1">
    <citation type="submission" date="2018-10" db="EMBL/GenBank/DDBJ databases">
        <title>Comparative analysis of microorganisms from saline springs in Andes Mountain Range, Colombia.</title>
        <authorList>
            <person name="Rubin E."/>
        </authorList>
    </citation>
    <scope>NUCLEOTIDE SEQUENCE [LARGE SCALE GENOMIC DNA]</scope>
    <source>
        <strain evidence="1 2">USBA 36</strain>
    </source>
</reference>
<evidence type="ECO:0000313" key="2">
    <source>
        <dbReference type="Proteomes" id="UP000277424"/>
    </source>
</evidence>
<dbReference type="RefSeq" id="WP_008943907.1">
    <property type="nucleotide sequence ID" value="NZ_RBIG01000003.1"/>
</dbReference>
<comment type="caution">
    <text evidence="1">The sequence shown here is derived from an EMBL/GenBank/DDBJ whole genome shotgun (WGS) entry which is preliminary data.</text>
</comment>
<accession>A0A420WBJ6</accession>
<dbReference type="EMBL" id="RBIG01000003">
    <property type="protein sequence ID" value="RKQ68399.1"/>
    <property type="molecule type" value="Genomic_DNA"/>
</dbReference>
<sequence length="220" mass="24478">MRIQSQPSDPKIVQYFAKEFARFLNRVQGAGNDMLGSFLVEQEWDRYAEDANDLVRSLEIAGFMVTPRELTDQMIAQADQQPGANKLMGQRGAALYINAVMGAMANAWIQSRDTDLLVNIISMALARASAPTGRKDMVDSSYRRFAKTAVEIITDLERTGYHIMPDEATPFMVSAGVAETAERNTTGSARTIGADPEYVKKLYHNVVNARPDDCRPRPKK</sequence>
<evidence type="ECO:0000313" key="1">
    <source>
        <dbReference type="EMBL" id="RKQ68399.1"/>
    </source>
</evidence>
<dbReference type="AlphaFoldDB" id="A0A420WBJ6"/>
<dbReference type="Proteomes" id="UP000277424">
    <property type="component" value="Unassembled WGS sequence"/>
</dbReference>
<protein>
    <submittedName>
        <fullName evidence="1">Uncharacterized protein</fullName>
    </submittedName>
</protein>
<proteinExistence type="predicted"/>